<keyword evidence="2" id="KW-1185">Reference proteome</keyword>
<proteinExistence type="predicted"/>
<accession>A0A7T8GPC7</accession>
<dbReference type="AlphaFoldDB" id="A0A7T8GPC7"/>
<protein>
    <submittedName>
        <fullName evidence="1">Uncharacterized protein</fullName>
    </submittedName>
</protein>
<dbReference type="OrthoDB" id="6373033at2759"/>
<evidence type="ECO:0000313" key="1">
    <source>
        <dbReference type="EMBL" id="QQP35444.1"/>
    </source>
</evidence>
<dbReference type="Proteomes" id="UP000595437">
    <property type="component" value="Chromosome 18"/>
</dbReference>
<feature type="non-terminal residue" evidence="1">
    <location>
        <position position="67"/>
    </location>
</feature>
<reference evidence="2" key="1">
    <citation type="submission" date="2021-01" db="EMBL/GenBank/DDBJ databases">
        <title>Caligus Genome Assembly.</title>
        <authorList>
            <person name="Gallardo-Escarate C."/>
        </authorList>
    </citation>
    <scope>NUCLEOTIDE SEQUENCE [LARGE SCALE GENOMIC DNA]</scope>
</reference>
<evidence type="ECO:0000313" key="2">
    <source>
        <dbReference type="Proteomes" id="UP000595437"/>
    </source>
</evidence>
<sequence length="67" mass="7279">MCNQFYIDKVDRLCCDLCPDSQNSSSNADSDGEFGFHNVGTAAVKRALKSLALSTLPALTKFLSSYI</sequence>
<organism evidence="1 2">
    <name type="scientific">Caligus rogercresseyi</name>
    <name type="common">Sea louse</name>
    <dbReference type="NCBI Taxonomy" id="217165"/>
    <lineage>
        <taxon>Eukaryota</taxon>
        <taxon>Metazoa</taxon>
        <taxon>Ecdysozoa</taxon>
        <taxon>Arthropoda</taxon>
        <taxon>Crustacea</taxon>
        <taxon>Multicrustacea</taxon>
        <taxon>Hexanauplia</taxon>
        <taxon>Copepoda</taxon>
        <taxon>Siphonostomatoida</taxon>
        <taxon>Caligidae</taxon>
        <taxon>Caligus</taxon>
    </lineage>
</organism>
<dbReference type="EMBL" id="CP045907">
    <property type="protein sequence ID" value="QQP35444.1"/>
    <property type="molecule type" value="Genomic_DNA"/>
</dbReference>
<gene>
    <name evidence="1" type="ORF">FKW44_023675</name>
</gene>
<name>A0A7T8GPC7_CALRO</name>